<dbReference type="InterPro" id="IPR028098">
    <property type="entry name" value="Glyco_trans_4-like_N"/>
</dbReference>
<evidence type="ECO:0000259" key="2">
    <source>
        <dbReference type="Pfam" id="PF13439"/>
    </source>
</evidence>
<dbReference type="Pfam" id="PF13439">
    <property type="entry name" value="Glyco_transf_4"/>
    <property type="match status" value="1"/>
</dbReference>
<dbReference type="SUPFAM" id="SSF53756">
    <property type="entry name" value="UDP-Glycosyltransferase/glycogen phosphorylase"/>
    <property type="match status" value="1"/>
</dbReference>
<dbReference type="Gene3D" id="3.40.50.2000">
    <property type="entry name" value="Glycogen Phosphorylase B"/>
    <property type="match status" value="2"/>
</dbReference>
<organism evidence="3 4">
    <name type="scientific">Maioricimonas rarisocia</name>
    <dbReference type="NCBI Taxonomy" id="2528026"/>
    <lineage>
        <taxon>Bacteria</taxon>
        <taxon>Pseudomonadati</taxon>
        <taxon>Planctomycetota</taxon>
        <taxon>Planctomycetia</taxon>
        <taxon>Planctomycetales</taxon>
        <taxon>Planctomycetaceae</taxon>
        <taxon>Maioricimonas</taxon>
    </lineage>
</organism>
<dbReference type="PANTHER" id="PTHR12526">
    <property type="entry name" value="GLYCOSYLTRANSFERASE"/>
    <property type="match status" value="1"/>
</dbReference>
<protein>
    <submittedName>
        <fullName evidence="3">Alpha-D-kanosaminyltransferase</fullName>
        <ecNumber evidence="3">2.4.1.301</ecNumber>
    </submittedName>
</protein>
<dbReference type="EMBL" id="CP036275">
    <property type="protein sequence ID" value="QDU37862.1"/>
    <property type="molecule type" value="Genomic_DNA"/>
</dbReference>
<dbReference type="AlphaFoldDB" id="A0A517Z5U1"/>
<keyword evidence="3" id="KW-0328">Glycosyltransferase</keyword>
<gene>
    <name evidence="3" type="primary">kanE_3</name>
    <name evidence="3" type="ORF">Mal4_21790</name>
</gene>
<dbReference type="OrthoDB" id="9804196at2"/>
<dbReference type="RefSeq" id="WP_145369120.1">
    <property type="nucleotide sequence ID" value="NZ_CP036275.1"/>
</dbReference>
<dbReference type="GO" id="GO:0016757">
    <property type="term" value="F:glycosyltransferase activity"/>
    <property type="evidence" value="ECO:0007669"/>
    <property type="project" value="UniProtKB-KW"/>
</dbReference>
<feature type="domain" description="Glycosyltransferase subfamily 4-like N-terminal" evidence="2">
    <location>
        <begin position="16"/>
        <end position="172"/>
    </location>
</feature>
<name>A0A517Z5U1_9PLAN</name>
<sequence length="372" mass="41175">MTQPVPIGFCITELDPGGAERALVHLVRRLDRNRWLPIVYCLSRRGPLADDIESAGISLRCLDAGSSLDFRVVGRLRARLREDRPQILQTFLFHANVAGRLAAKRAGVPIVVSGIRVAEQEKGWHLLLERMTRRLVTHHVCVSRRVAGHAIRRMRLDPDRVTVIPNGVDFERFQSASPTDLSCFGIPDDARVLVSVGRLHPQKGYDLLIEAIEPLLAKESPWHLLIVGEGPTRPDLERQVRDAGLEERIHLPGYRDDVPAILAAADAFVLASRWEGMPNAVLEAMAAGLPVLATDVEGIDELLPDGGTGIVCKPKSVHELRRGLERLLTSGDTRTAIGDNAQTVVREQFAIDSVVQRYDELYVRLLSDAGIR</sequence>
<keyword evidence="3" id="KW-0808">Transferase</keyword>
<dbReference type="Pfam" id="PF00534">
    <property type="entry name" value="Glycos_transf_1"/>
    <property type="match status" value="1"/>
</dbReference>
<keyword evidence="4" id="KW-1185">Reference proteome</keyword>
<dbReference type="EC" id="2.4.1.301" evidence="3"/>
<evidence type="ECO:0000313" key="4">
    <source>
        <dbReference type="Proteomes" id="UP000320496"/>
    </source>
</evidence>
<dbReference type="KEGG" id="mri:Mal4_21790"/>
<proteinExistence type="predicted"/>
<dbReference type="Proteomes" id="UP000320496">
    <property type="component" value="Chromosome"/>
</dbReference>
<evidence type="ECO:0000259" key="1">
    <source>
        <dbReference type="Pfam" id="PF00534"/>
    </source>
</evidence>
<reference evidence="3 4" key="1">
    <citation type="submission" date="2019-02" db="EMBL/GenBank/DDBJ databases">
        <title>Deep-cultivation of Planctomycetes and their phenomic and genomic characterization uncovers novel biology.</title>
        <authorList>
            <person name="Wiegand S."/>
            <person name="Jogler M."/>
            <person name="Boedeker C."/>
            <person name="Pinto D."/>
            <person name="Vollmers J."/>
            <person name="Rivas-Marin E."/>
            <person name="Kohn T."/>
            <person name="Peeters S.H."/>
            <person name="Heuer A."/>
            <person name="Rast P."/>
            <person name="Oberbeckmann S."/>
            <person name="Bunk B."/>
            <person name="Jeske O."/>
            <person name="Meyerdierks A."/>
            <person name="Storesund J.E."/>
            <person name="Kallscheuer N."/>
            <person name="Luecker S."/>
            <person name="Lage O.M."/>
            <person name="Pohl T."/>
            <person name="Merkel B.J."/>
            <person name="Hornburger P."/>
            <person name="Mueller R.-W."/>
            <person name="Bruemmer F."/>
            <person name="Labrenz M."/>
            <person name="Spormann A.M."/>
            <person name="Op den Camp H."/>
            <person name="Overmann J."/>
            <person name="Amann R."/>
            <person name="Jetten M.S.M."/>
            <person name="Mascher T."/>
            <person name="Medema M.H."/>
            <person name="Devos D.P."/>
            <person name="Kaster A.-K."/>
            <person name="Ovreas L."/>
            <person name="Rohde M."/>
            <person name="Galperin M.Y."/>
            <person name="Jogler C."/>
        </authorList>
    </citation>
    <scope>NUCLEOTIDE SEQUENCE [LARGE SCALE GENOMIC DNA]</scope>
    <source>
        <strain evidence="3 4">Mal4</strain>
    </source>
</reference>
<dbReference type="InterPro" id="IPR001296">
    <property type="entry name" value="Glyco_trans_1"/>
</dbReference>
<accession>A0A517Z5U1</accession>
<feature type="domain" description="Glycosyl transferase family 1" evidence="1">
    <location>
        <begin position="185"/>
        <end position="342"/>
    </location>
</feature>
<evidence type="ECO:0000313" key="3">
    <source>
        <dbReference type="EMBL" id="QDU37862.1"/>
    </source>
</evidence>